<keyword evidence="1" id="KW-0472">Membrane</keyword>
<comment type="caution">
    <text evidence="2">The sequence shown here is derived from an EMBL/GenBank/DDBJ whole genome shotgun (WGS) entry which is preliminary data.</text>
</comment>
<dbReference type="Proteomes" id="UP000094527">
    <property type="component" value="Unassembled WGS sequence"/>
</dbReference>
<dbReference type="AlphaFoldDB" id="A0A1D2N1W4"/>
<protein>
    <submittedName>
        <fullName evidence="2">Uncharacterized protein</fullName>
    </submittedName>
</protein>
<feature type="transmembrane region" description="Helical" evidence="1">
    <location>
        <begin position="16"/>
        <end position="36"/>
    </location>
</feature>
<reference evidence="2 3" key="1">
    <citation type="journal article" date="2016" name="Genome Biol. Evol.">
        <title>Gene Family Evolution Reflects Adaptation to Soil Environmental Stressors in the Genome of the Collembolan Orchesella cincta.</title>
        <authorList>
            <person name="Faddeeva-Vakhrusheva A."/>
            <person name="Derks M.F."/>
            <person name="Anvar S.Y."/>
            <person name="Agamennone V."/>
            <person name="Suring W."/>
            <person name="Smit S."/>
            <person name="van Straalen N.M."/>
            <person name="Roelofs D."/>
        </authorList>
    </citation>
    <scope>NUCLEOTIDE SEQUENCE [LARGE SCALE GENOMIC DNA]</scope>
    <source>
        <tissue evidence="2">Mixed pool</tissue>
    </source>
</reference>
<accession>A0A1D2N1W4</accession>
<organism evidence="2 3">
    <name type="scientific">Orchesella cincta</name>
    <name type="common">Springtail</name>
    <name type="synonym">Podura cincta</name>
    <dbReference type="NCBI Taxonomy" id="48709"/>
    <lineage>
        <taxon>Eukaryota</taxon>
        <taxon>Metazoa</taxon>
        <taxon>Ecdysozoa</taxon>
        <taxon>Arthropoda</taxon>
        <taxon>Hexapoda</taxon>
        <taxon>Collembola</taxon>
        <taxon>Entomobryomorpha</taxon>
        <taxon>Entomobryoidea</taxon>
        <taxon>Orchesellidae</taxon>
        <taxon>Orchesellinae</taxon>
        <taxon>Orchesella</taxon>
    </lineage>
</organism>
<keyword evidence="1" id="KW-1133">Transmembrane helix</keyword>
<gene>
    <name evidence="2" type="ORF">Ocin01_07404</name>
</gene>
<evidence type="ECO:0000313" key="3">
    <source>
        <dbReference type="Proteomes" id="UP000094527"/>
    </source>
</evidence>
<evidence type="ECO:0000313" key="2">
    <source>
        <dbReference type="EMBL" id="ODM99273.1"/>
    </source>
</evidence>
<keyword evidence="1" id="KW-0812">Transmembrane</keyword>
<evidence type="ECO:0000256" key="1">
    <source>
        <dbReference type="SAM" id="Phobius"/>
    </source>
</evidence>
<keyword evidence="3" id="KW-1185">Reference proteome</keyword>
<name>A0A1D2N1W4_ORCCI</name>
<dbReference type="EMBL" id="LJIJ01000289">
    <property type="protein sequence ID" value="ODM99273.1"/>
    <property type="molecule type" value="Genomic_DNA"/>
</dbReference>
<proteinExistence type="predicted"/>
<sequence>MYESDYMSPRHYLDPYAILATLGFGVFLFNVIFNLLNNTPAGMASGRSLDVADIDIPLALSDIVSNGNPEQVSCLAS</sequence>